<feature type="region of interest" description="Disordered" evidence="1">
    <location>
        <begin position="1"/>
        <end position="30"/>
    </location>
</feature>
<gene>
    <name evidence="2" type="ORF">S06H3_26827</name>
</gene>
<protein>
    <submittedName>
        <fullName evidence="2">Uncharacterized protein</fullName>
    </submittedName>
</protein>
<organism evidence="2">
    <name type="scientific">marine sediment metagenome</name>
    <dbReference type="NCBI Taxonomy" id="412755"/>
    <lineage>
        <taxon>unclassified sequences</taxon>
        <taxon>metagenomes</taxon>
        <taxon>ecological metagenomes</taxon>
    </lineage>
</organism>
<evidence type="ECO:0000313" key="2">
    <source>
        <dbReference type="EMBL" id="GAI31384.1"/>
    </source>
</evidence>
<reference evidence="2" key="1">
    <citation type="journal article" date="2014" name="Front. Microbiol.">
        <title>High frequency of phylogenetically diverse reductive dehalogenase-homologous genes in deep subseafloor sedimentary metagenomes.</title>
        <authorList>
            <person name="Kawai M."/>
            <person name="Futagami T."/>
            <person name="Toyoda A."/>
            <person name="Takaki Y."/>
            <person name="Nishi S."/>
            <person name="Hori S."/>
            <person name="Arai W."/>
            <person name="Tsubouchi T."/>
            <person name="Morono Y."/>
            <person name="Uchiyama I."/>
            <person name="Ito T."/>
            <person name="Fujiyama A."/>
            <person name="Inagaki F."/>
            <person name="Takami H."/>
        </authorList>
    </citation>
    <scope>NUCLEOTIDE SEQUENCE</scope>
    <source>
        <strain evidence="2">Expedition CK06-06</strain>
    </source>
</reference>
<sequence length="44" mass="4624">IVDSGPEVFTTDLSLGETQRPPRTGGSVDPSILFATQIAPIKPD</sequence>
<accession>X1PKH5</accession>
<evidence type="ECO:0000256" key="1">
    <source>
        <dbReference type="SAM" id="MobiDB-lite"/>
    </source>
</evidence>
<comment type="caution">
    <text evidence="2">The sequence shown here is derived from an EMBL/GenBank/DDBJ whole genome shotgun (WGS) entry which is preliminary data.</text>
</comment>
<name>X1PKH5_9ZZZZ</name>
<dbReference type="EMBL" id="BARV01015528">
    <property type="protein sequence ID" value="GAI31384.1"/>
    <property type="molecule type" value="Genomic_DNA"/>
</dbReference>
<proteinExistence type="predicted"/>
<feature type="non-terminal residue" evidence="2">
    <location>
        <position position="1"/>
    </location>
</feature>
<dbReference type="AlphaFoldDB" id="X1PKH5"/>